<evidence type="ECO:0000313" key="3">
    <source>
        <dbReference type="Proteomes" id="UP000594262"/>
    </source>
</evidence>
<keyword evidence="3" id="KW-1185">Reference proteome</keyword>
<protein>
    <submittedName>
        <fullName evidence="2">Uncharacterized protein</fullName>
    </submittedName>
</protein>
<evidence type="ECO:0000256" key="1">
    <source>
        <dbReference type="SAM" id="Phobius"/>
    </source>
</evidence>
<name>A0A7M6DRS1_9CNID</name>
<reference evidence="2" key="1">
    <citation type="submission" date="2021-01" db="UniProtKB">
        <authorList>
            <consortium name="EnsemblMetazoa"/>
        </authorList>
    </citation>
    <scope>IDENTIFICATION</scope>
</reference>
<keyword evidence="1" id="KW-1133">Transmembrane helix</keyword>
<dbReference type="Proteomes" id="UP000594262">
    <property type="component" value="Unplaced"/>
</dbReference>
<organism evidence="2 3">
    <name type="scientific">Clytia hemisphaerica</name>
    <dbReference type="NCBI Taxonomy" id="252671"/>
    <lineage>
        <taxon>Eukaryota</taxon>
        <taxon>Metazoa</taxon>
        <taxon>Cnidaria</taxon>
        <taxon>Hydrozoa</taxon>
        <taxon>Hydroidolina</taxon>
        <taxon>Leptothecata</taxon>
        <taxon>Obeliida</taxon>
        <taxon>Clytiidae</taxon>
        <taxon>Clytia</taxon>
    </lineage>
</organism>
<sequence>HKLVENYELFLKVPWYILYSLAFEVSKTCRESFPQISKFIISFTLDFQAKKKQRRTDCRQPKRMALSDKAKADFFLLGVILTFLLLTLVAFLLNEGKHYIDPLLKRCFPKKYGSVAGSAEEELDAGLRRSTYAKTRQEDDSNESRELNTIVESCDIHEIPKISVSDTTCNL</sequence>
<proteinExistence type="predicted"/>
<dbReference type="EnsemblMetazoa" id="CLYHEMT025887.1">
    <property type="protein sequence ID" value="CLYHEMP025887.1"/>
    <property type="gene ID" value="CLYHEMG025887"/>
</dbReference>
<feature type="transmembrane region" description="Helical" evidence="1">
    <location>
        <begin position="74"/>
        <end position="93"/>
    </location>
</feature>
<keyword evidence="1" id="KW-0812">Transmembrane</keyword>
<dbReference type="AlphaFoldDB" id="A0A7M6DRS1"/>
<evidence type="ECO:0000313" key="2">
    <source>
        <dbReference type="EnsemblMetazoa" id="CLYHEMP025887.1"/>
    </source>
</evidence>
<accession>A0A7M6DRS1</accession>
<keyword evidence="1" id="KW-0472">Membrane</keyword>